<feature type="domain" description="Thioredoxin" evidence="7">
    <location>
        <begin position="21"/>
        <end position="186"/>
    </location>
</feature>
<evidence type="ECO:0000256" key="5">
    <source>
        <dbReference type="ARBA" id="ARBA00023157"/>
    </source>
</evidence>
<proteinExistence type="inferred from homology"/>
<evidence type="ECO:0000313" key="9">
    <source>
        <dbReference type="Proteomes" id="UP000308133"/>
    </source>
</evidence>
<dbReference type="CDD" id="cd03017">
    <property type="entry name" value="PRX_BCP"/>
    <property type="match status" value="1"/>
</dbReference>
<dbReference type="AlphaFoldDB" id="A0A4U7AL87"/>
<dbReference type="PROSITE" id="PS51352">
    <property type="entry name" value="THIOREDOXIN_2"/>
    <property type="match status" value="1"/>
</dbReference>
<evidence type="ECO:0000256" key="1">
    <source>
        <dbReference type="ARBA" id="ARBA00010505"/>
    </source>
</evidence>
<evidence type="ECO:0000256" key="2">
    <source>
        <dbReference type="ARBA" id="ARBA00022559"/>
    </source>
</evidence>
<dbReference type="Proteomes" id="UP000308133">
    <property type="component" value="Unassembled WGS sequence"/>
</dbReference>
<comment type="caution">
    <text evidence="8">The sequence shown here is derived from an EMBL/GenBank/DDBJ whole genome shotgun (WGS) entry which is preliminary data.</text>
</comment>
<reference evidence="8 9" key="1">
    <citation type="submission" date="2018-02" db="EMBL/GenBank/DDBJ databases">
        <title>Draft genome sequences of Elsinoe sp., causing black scab on jojoba.</title>
        <authorList>
            <person name="Stodart B."/>
            <person name="Jeffress S."/>
            <person name="Ash G."/>
            <person name="Arun Chinnappa K."/>
        </authorList>
    </citation>
    <scope>NUCLEOTIDE SEQUENCE [LARGE SCALE GENOMIC DNA]</scope>
    <source>
        <strain evidence="8 9">Hillstone_2</strain>
    </source>
</reference>
<comment type="similarity">
    <text evidence="1">Belongs to the peroxiredoxin family. Prx5 subfamily.</text>
</comment>
<dbReference type="PANTHER" id="PTHR42801:SF21">
    <property type="entry name" value="BCPB PROTEIN"/>
    <property type="match status" value="1"/>
</dbReference>
<dbReference type="GO" id="GO:0045454">
    <property type="term" value="P:cell redox homeostasis"/>
    <property type="evidence" value="ECO:0007669"/>
    <property type="project" value="TreeGrafter"/>
</dbReference>
<evidence type="ECO:0000256" key="4">
    <source>
        <dbReference type="ARBA" id="ARBA00023002"/>
    </source>
</evidence>
<evidence type="ECO:0000259" key="7">
    <source>
        <dbReference type="PROSITE" id="PS51352"/>
    </source>
</evidence>
<gene>
    <name evidence="8" type="ORF">C1H76_9268</name>
</gene>
<dbReference type="PANTHER" id="PTHR42801">
    <property type="entry name" value="THIOREDOXIN-DEPENDENT PEROXIDE REDUCTASE"/>
    <property type="match status" value="1"/>
</dbReference>
<dbReference type="GO" id="GO:0005737">
    <property type="term" value="C:cytoplasm"/>
    <property type="evidence" value="ECO:0007669"/>
    <property type="project" value="TreeGrafter"/>
</dbReference>
<keyword evidence="3" id="KW-0049">Antioxidant</keyword>
<organism evidence="8 9">
    <name type="scientific">Elsinoe australis</name>
    <dbReference type="NCBI Taxonomy" id="40998"/>
    <lineage>
        <taxon>Eukaryota</taxon>
        <taxon>Fungi</taxon>
        <taxon>Dikarya</taxon>
        <taxon>Ascomycota</taxon>
        <taxon>Pezizomycotina</taxon>
        <taxon>Dothideomycetes</taxon>
        <taxon>Dothideomycetidae</taxon>
        <taxon>Myriangiales</taxon>
        <taxon>Elsinoaceae</taxon>
        <taxon>Elsinoe</taxon>
    </lineage>
</organism>
<keyword evidence="4" id="KW-0560">Oxidoreductase</keyword>
<dbReference type="InterPro" id="IPR050924">
    <property type="entry name" value="Peroxiredoxin_BCP/PrxQ"/>
</dbReference>
<dbReference type="Gene3D" id="3.40.30.10">
    <property type="entry name" value="Glutaredoxin"/>
    <property type="match status" value="1"/>
</dbReference>
<dbReference type="EMBL" id="PTQR01000128">
    <property type="protein sequence ID" value="TKX18479.1"/>
    <property type="molecule type" value="Genomic_DNA"/>
</dbReference>
<evidence type="ECO:0000313" key="8">
    <source>
        <dbReference type="EMBL" id="TKX18479.1"/>
    </source>
</evidence>
<sequence>MAHTSFPTDIPVPTDDGACAHLPGTTLPSLSLPTTSSKPTDLSTLPSPTIIFCYPRTGAPNETIPQSWNAIPGARGCTPQACSFRDLFSDLKGKGIKAVYGLSTQDSAYQLEAKERLHLPYELLSDERLEFAKGLGLPTFDFEGRTLVRRLTIVVKEGKVEKVFYPVFPPDKSAEEVLRWLEEEEEEEEEKR</sequence>
<dbReference type="GO" id="GO:0008379">
    <property type="term" value="F:thioredoxin peroxidase activity"/>
    <property type="evidence" value="ECO:0007669"/>
    <property type="project" value="TreeGrafter"/>
</dbReference>
<dbReference type="InterPro" id="IPR013766">
    <property type="entry name" value="Thioredoxin_domain"/>
</dbReference>
<evidence type="ECO:0000256" key="6">
    <source>
        <dbReference type="ARBA" id="ARBA00023284"/>
    </source>
</evidence>
<dbReference type="InterPro" id="IPR013740">
    <property type="entry name" value="Redoxin"/>
</dbReference>
<dbReference type="InterPro" id="IPR036249">
    <property type="entry name" value="Thioredoxin-like_sf"/>
</dbReference>
<dbReference type="SUPFAM" id="SSF52833">
    <property type="entry name" value="Thioredoxin-like"/>
    <property type="match status" value="1"/>
</dbReference>
<dbReference type="GO" id="GO:0034599">
    <property type="term" value="P:cellular response to oxidative stress"/>
    <property type="evidence" value="ECO:0007669"/>
    <property type="project" value="TreeGrafter"/>
</dbReference>
<protein>
    <submittedName>
        <fullName evidence="8">Peroxiredoxin DOT5-like protein</fullName>
    </submittedName>
</protein>
<name>A0A4U7AL87_9PEZI</name>
<keyword evidence="5" id="KW-1015">Disulfide bond</keyword>
<keyword evidence="6" id="KW-0676">Redox-active center</keyword>
<keyword evidence="2" id="KW-0575">Peroxidase</keyword>
<accession>A0A4U7AL87</accession>
<evidence type="ECO:0000256" key="3">
    <source>
        <dbReference type="ARBA" id="ARBA00022862"/>
    </source>
</evidence>
<dbReference type="Pfam" id="PF08534">
    <property type="entry name" value="Redoxin"/>
    <property type="match status" value="1"/>
</dbReference>